<gene>
    <name evidence="3" type="ORF">THSYN_29835</name>
</gene>
<evidence type="ECO:0000313" key="4">
    <source>
        <dbReference type="Proteomes" id="UP000232638"/>
    </source>
</evidence>
<dbReference type="InterPro" id="IPR051534">
    <property type="entry name" value="CBASS_pafABC_assoc_protein"/>
</dbReference>
<accession>A0A2K8UHW7</accession>
<dbReference type="PROSITE" id="PS52050">
    <property type="entry name" value="WYL"/>
    <property type="match status" value="1"/>
</dbReference>
<evidence type="ECO:0000313" key="3">
    <source>
        <dbReference type="EMBL" id="AUB85127.1"/>
    </source>
</evidence>
<protein>
    <submittedName>
        <fullName evidence="3">WYL domain-containing protein</fullName>
    </submittedName>
</protein>
<dbReference type="OrthoDB" id="8595817at2"/>
<organism evidence="3 4">
    <name type="scientific">Candidatus Thiodictyon syntrophicum</name>
    <dbReference type="NCBI Taxonomy" id="1166950"/>
    <lineage>
        <taxon>Bacteria</taxon>
        <taxon>Pseudomonadati</taxon>
        <taxon>Pseudomonadota</taxon>
        <taxon>Gammaproteobacteria</taxon>
        <taxon>Chromatiales</taxon>
        <taxon>Chromatiaceae</taxon>
        <taxon>Thiodictyon</taxon>
    </lineage>
</organism>
<dbReference type="Pfam" id="PF13280">
    <property type="entry name" value="WYL"/>
    <property type="match status" value="1"/>
</dbReference>
<proteinExistence type="predicted"/>
<feature type="domain" description="WCX" evidence="2">
    <location>
        <begin position="251"/>
        <end position="330"/>
    </location>
</feature>
<reference evidence="3 4" key="1">
    <citation type="submission" date="2017-03" db="EMBL/GenBank/DDBJ databases">
        <title>Complete genome sequence of Candidatus 'Thiodictyon syntrophicum' sp. nov. strain Cad16T, a photolithoautotroph purple sulfur bacterium isolated from an alpine meromictic lake.</title>
        <authorList>
            <person name="Luedin S.M."/>
            <person name="Pothier J.F."/>
            <person name="Danza F."/>
            <person name="Storelli N."/>
            <person name="Wittwer M."/>
            <person name="Tonolla M."/>
        </authorList>
    </citation>
    <scope>NUCLEOTIDE SEQUENCE [LARGE SCALE GENOMIC DNA]</scope>
    <source>
        <strain evidence="3 4">Cad16T</strain>
        <plasmid evidence="4">Plasmid pts417</plasmid>
    </source>
</reference>
<name>A0A2K8UHW7_9GAMM</name>
<dbReference type="Proteomes" id="UP000232638">
    <property type="component" value="Plasmid pTs417"/>
</dbReference>
<dbReference type="PANTHER" id="PTHR34580">
    <property type="match status" value="1"/>
</dbReference>
<evidence type="ECO:0000259" key="1">
    <source>
        <dbReference type="Pfam" id="PF13280"/>
    </source>
</evidence>
<dbReference type="InterPro" id="IPR026881">
    <property type="entry name" value="WYL_dom"/>
</dbReference>
<dbReference type="InterPro" id="IPR057727">
    <property type="entry name" value="WCX_dom"/>
</dbReference>
<feature type="domain" description="WYL" evidence="1">
    <location>
        <begin position="152"/>
        <end position="219"/>
    </location>
</feature>
<dbReference type="EMBL" id="CP020371">
    <property type="protein sequence ID" value="AUB85127.1"/>
    <property type="molecule type" value="Genomic_DNA"/>
</dbReference>
<sequence>MSATHATRLERLNRLEQLLSPGTPPDQCPDGARLLEILGDAYGTGDKKARRRALQRDLGELVNEGRIAPANPGGKPLRYRRVADGPDEDPAVWDWTLQTIHDLAAEAVPRRQLERLWQRLLTNTAEPRLDEARLRIVPDTFRLQPAELRKGVLKAVIQSLIQRCALQVLYVKPEGQRAEVCLHPQALVQRGPIPYLFAFKNAEDEPLRLYALHRMVRATALAELPARLAAGFDLDQAIADGRADFGQGELIDLELRVRGYLTEVLRYCPLAAGQRQEDEPPESDFKLRVWARVPSTGQLLRWLLGAGDNVEVMGPADLRRIVAAQAAKAAAIYRDS</sequence>
<geneLocation type="plasmid" evidence="4">
    <name>pts417</name>
</geneLocation>
<keyword evidence="4" id="KW-1185">Reference proteome</keyword>
<dbReference type="KEGG" id="tsy:THSYN_29835"/>
<evidence type="ECO:0000259" key="2">
    <source>
        <dbReference type="Pfam" id="PF25583"/>
    </source>
</evidence>
<dbReference type="PANTHER" id="PTHR34580:SF1">
    <property type="entry name" value="PROTEIN PAFC"/>
    <property type="match status" value="1"/>
</dbReference>
<dbReference type="AlphaFoldDB" id="A0A2K8UHW7"/>
<dbReference type="RefSeq" id="WP_100922778.1">
    <property type="nucleotide sequence ID" value="NZ_CP020371.1"/>
</dbReference>
<keyword evidence="3" id="KW-0614">Plasmid</keyword>
<dbReference type="Pfam" id="PF25583">
    <property type="entry name" value="WCX"/>
    <property type="match status" value="1"/>
</dbReference>